<organism evidence="1 2">
    <name type="scientific">Paenibacillus spongiae</name>
    <dbReference type="NCBI Taxonomy" id="2909671"/>
    <lineage>
        <taxon>Bacteria</taxon>
        <taxon>Bacillati</taxon>
        <taxon>Bacillota</taxon>
        <taxon>Bacilli</taxon>
        <taxon>Bacillales</taxon>
        <taxon>Paenibacillaceae</taxon>
        <taxon>Paenibacillus</taxon>
    </lineage>
</organism>
<evidence type="ECO:0000313" key="1">
    <source>
        <dbReference type="EMBL" id="UVI29534.1"/>
    </source>
</evidence>
<dbReference type="RefSeq" id="WP_258385623.1">
    <property type="nucleotide sequence ID" value="NZ_CP091430.1"/>
</dbReference>
<evidence type="ECO:0008006" key="3">
    <source>
        <dbReference type="Google" id="ProtNLM"/>
    </source>
</evidence>
<dbReference type="Gene3D" id="1.50.10.10">
    <property type="match status" value="1"/>
</dbReference>
<name>A0ABY5S782_9BACL</name>
<dbReference type="InterPro" id="IPR012341">
    <property type="entry name" value="6hp_glycosidase-like_sf"/>
</dbReference>
<sequence length="367" mass="41273">MTDDSKTDIGRSRSAEAGLPAGGSLYDDILREEANWIARLQLESGCIPMYNEPLASHGGEYRVIPYFTHLALLGLLEQPEHSPVVRKYMDWYFSRLIRTATETAPAGAVFDHTVAADRLTFTATGDFDSTDSYASTFLNVLRKYAETTGDTAYLLERRSDIALIAGAMLATKQSDGLTWAKPSYRVKYLMDNAEVYEGLADMEWICSEVFGDRTEAAFYRHHKDEVAAGIQTGLWNESLQAYAYAKNEDGSLLEPEWGRFYPDATAQLFPIWTGMLPPESERARRLYASFNAHFPQWPQLNKRDSFPWALLAYTSAVMGDAERTVQFLESAQAAFIERGHPWPWYVMESGVTMLAAARMKRLSANTA</sequence>
<dbReference type="EMBL" id="CP091430">
    <property type="protein sequence ID" value="UVI29534.1"/>
    <property type="molecule type" value="Genomic_DNA"/>
</dbReference>
<reference evidence="1" key="1">
    <citation type="submission" date="2022-01" db="EMBL/GenBank/DDBJ databases">
        <title>Paenibacillus spongiae sp. nov., isolated from marine sponge.</title>
        <authorList>
            <person name="Li Z."/>
            <person name="Zhang M."/>
        </authorList>
    </citation>
    <scope>NUCLEOTIDE SEQUENCE</scope>
    <source>
        <strain evidence="1">PHS-Z3</strain>
    </source>
</reference>
<proteinExistence type="predicted"/>
<dbReference type="Proteomes" id="UP001057877">
    <property type="component" value="Chromosome"/>
</dbReference>
<dbReference type="SUPFAM" id="SSF48208">
    <property type="entry name" value="Six-hairpin glycosidases"/>
    <property type="match status" value="1"/>
</dbReference>
<gene>
    <name evidence="1" type="ORF">L1F29_29635</name>
</gene>
<accession>A0ABY5S782</accession>
<protein>
    <recommendedName>
        <fullName evidence="3">Glycosyltransferase</fullName>
    </recommendedName>
</protein>
<keyword evidence="2" id="KW-1185">Reference proteome</keyword>
<dbReference type="InterPro" id="IPR008928">
    <property type="entry name" value="6-hairpin_glycosidase_sf"/>
</dbReference>
<evidence type="ECO:0000313" key="2">
    <source>
        <dbReference type="Proteomes" id="UP001057877"/>
    </source>
</evidence>